<dbReference type="SMART" id="SM00273">
    <property type="entry name" value="ENTH"/>
    <property type="match status" value="1"/>
</dbReference>
<evidence type="ECO:0000256" key="6">
    <source>
        <dbReference type="ARBA" id="ARBA00023121"/>
    </source>
</evidence>
<evidence type="ECO:0000313" key="9">
    <source>
        <dbReference type="EMBL" id="KAJ8037858.1"/>
    </source>
</evidence>
<dbReference type="GO" id="GO:0005768">
    <property type="term" value="C:endosome"/>
    <property type="evidence" value="ECO:0007669"/>
    <property type="project" value="TreeGrafter"/>
</dbReference>
<dbReference type="FunFam" id="1.25.40.90:FF:000002">
    <property type="entry name" value="epsin-2 isoform X1"/>
    <property type="match status" value="1"/>
</dbReference>
<dbReference type="GO" id="GO:0030276">
    <property type="term" value="F:clathrin binding"/>
    <property type="evidence" value="ECO:0007669"/>
    <property type="project" value="TreeGrafter"/>
</dbReference>
<feature type="region of interest" description="Disordered" evidence="7">
    <location>
        <begin position="155"/>
        <end position="203"/>
    </location>
</feature>
<feature type="compositionally biased region" description="Polar residues" evidence="7">
    <location>
        <begin position="435"/>
        <end position="465"/>
    </location>
</feature>
<evidence type="ECO:0000256" key="7">
    <source>
        <dbReference type="SAM" id="MobiDB-lite"/>
    </source>
</evidence>
<dbReference type="InterPro" id="IPR008942">
    <property type="entry name" value="ENTH_VHS"/>
</dbReference>
<evidence type="ECO:0000256" key="1">
    <source>
        <dbReference type="ARBA" id="ARBA00004496"/>
    </source>
</evidence>
<evidence type="ECO:0000256" key="2">
    <source>
        <dbReference type="ARBA" id="ARBA00010130"/>
    </source>
</evidence>
<comment type="caution">
    <text evidence="9">The sequence shown here is derived from an EMBL/GenBank/DDBJ whole genome shotgun (WGS) entry which is preliminary data.</text>
</comment>
<keyword evidence="5" id="KW-0677">Repeat</keyword>
<sequence>MATIRKMKNVVNNYSTAEVKVREATSNDPWGPSSSLMSEIADSTYNVVAFSEIMTMIWKRINDHGKNWRHVYKSLVLLDYIIKTGSERVAQQCKENIFAIQTLKDFQFYDKDGKDQGMNVREKSKALVSLLKDEERLKTERERALKAKERFAMASQGVGSGGNDEVEIGKPAAETSNPENVPLPGPPAASEMEQARPQTAGEEELQLQLAIAMSKEEAAKSEMEQKHDDLRLQIALSESAEGAQVRLQQEQATSTLLNLVETPQQTTPQPDPWGSNSQPSIPVNDPWGAPPAATTSVPAVQNDPWGSGVSEPPLPQVPVNDPWSATAPSQPPVPQQDPWGAPATQQAANDPWAPAPVATPQVPQDPDSEFDFLRNDGALMASTAMTTQSVPPSYAPQTNGSAALPPKTKSQTRPEDFLGENSSLVNLDSLVGPTSGPTLTASNPFLMTQVGSSGSMHAPQSNPFHQQRAPAPTINQMRQQPFVQQTVPTGTFQTSFPAAGEPVLPPPLIPSGGVGASQGTQANPFL</sequence>
<evidence type="ECO:0000313" key="10">
    <source>
        <dbReference type="Proteomes" id="UP001152320"/>
    </source>
</evidence>
<dbReference type="Gene3D" id="1.25.40.90">
    <property type="match status" value="1"/>
</dbReference>
<feature type="compositionally biased region" description="Polar residues" evidence="7">
    <location>
        <begin position="383"/>
        <end position="401"/>
    </location>
</feature>
<name>A0A9Q1H9X8_HOLLE</name>
<keyword evidence="3" id="KW-0963">Cytoplasm</keyword>
<dbReference type="SMART" id="SM00726">
    <property type="entry name" value="UIM"/>
    <property type="match status" value="2"/>
</dbReference>
<feature type="domain" description="ENTH" evidence="8">
    <location>
        <begin position="9"/>
        <end position="141"/>
    </location>
</feature>
<keyword evidence="4" id="KW-0597">Phosphoprotein</keyword>
<dbReference type="GO" id="GO:0005543">
    <property type="term" value="F:phospholipid binding"/>
    <property type="evidence" value="ECO:0007669"/>
    <property type="project" value="TreeGrafter"/>
</dbReference>
<gene>
    <name evidence="9" type="ORF">HOLleu_18784</name>
</gene>
<dbReference type="GO" id="GO:0006897">
    <property type="term" value="P:endocytosis"/>
    <property type="evidence" value="ECO:0007669"/>
    <property type="project" value="TreeGrafter"/>
</dbReference>
<evidence type="ECO:0000259" key="8">
    <source>
        <dbReference type="PROSITE" id="PS50942"/>
    </source>
</evidence>
<dbReference type="AlphaFoldDB" id="A0A9Q1H9X8"/>
<organism evidence="9 10">
    <name type="scientific">Holothuria leucospilota</name>
    <name type="common">Black long sea cucumber</name>
    <name type="synonym">Mertensiothuria leucospilota</name>
    <dbReference type="NCBI Taxonomy" id="206669"/>
    <lineage>
        <taxon>Eukaryota</taxon>
        <taxon>Metazoa</taxon>
        <taxon>Echinodermata</taxon>
        <taxon>Eleutherozoa</taxon>
        <taxon>Echinozoa</taxon>
        <taxon>Holothuroidea</taxon>
        <taxon>Aspidochirotacea</taxon>
        <taxon>Aspidochirotida</taxon>
        <taxon>Holothuriidae</taxon>
        <taxon>Holothuria</taxon>
    </lineage>
</organism>
<feature type="region of interest" description="Disordered" evidence="7">
    <location>
        <begin position="435"/>
        <end position="468"/>
    </location>
</feature>
<dbReference type="GO" id="GO:0005886">
    <property type="term" value="C:plasma membrane"/>
    <property type="evidence" value="ECO:0007669"/>
    <property type="project" value="TreeGrafter"/>
</dbReference>
<comment type="subcellular location">
    <subcellularLocation>
        <location evidence="1">Cytoplasm</location>
    </subcellularLocation>
</comment>
<feature type="compositionally biased region" description="Low complexity" evidence="7">
    <location>
        <begin position="351"/>
        <end position="365"/>
    </location>
</feature>
<dbReference type="EMBL" id="JAIZAY010000008">
    <property type="protein sequence ID" value="KAJ8037858.1"/>
    <property type="molecule type" value="Genomic_DNA"/>
</dbReference>
<evidence type="ECO:0000256" key="5">
    <source>
        <dbReference type="ARBA" id="ARBA00022737"/>
    </source>
</evidence>
<protein>
    <submittedName>
        <fullName evidence="9">Epsin-2</fullName>
    </submittedName>
</protein>
<dbReference type="OrthoDB" id="4033880at2759"/>
<dbReference type="CDD" id="cd16990">
    <property type="entry name" value="ENTH_Epsin"/>
    <property type="match status" value="1"/>
</dbReference>
<dbReference type="GO" id="GO:0030125">
    <property type="term" value="C:clathrin vesicle coat"/>
    <property type="evidence" value="ECO:0007669"/>
    <property type="project" value="TreeGrafter"/>
</dbReference>
<proteinExistence type="inferred from homology"/>
<keyword evidence="6" id="KW-0446">Lipid-binding</keyword>
<dbReference type="PROSITE" id="PS50942">
    <property type="entry name" value="ENTH"/>
    <property type="match status" value="1"/>
</dbReference>
<feature type="region of interest" description="Disordered" evidence="7">
    <location>
        <begin position="263"/>
        <end position="417"/>
    </location>
</feature>
<dbReference type="PROSITE" id="PS50330">
    <property type="entry name" value="UIM"/>
    <property type="match status" value="1"/>
</dbReference>
<feature type="region of interest" description="Disordered" evidence="7">
    <location>
        <begin position="491"/>
        <end position="526"/>
    </location>
</feature>
<dbReference type="InterPro" id="IPR013809">
    <property type="entry name" value="ENTH"/>
</dbReference>
<keyword evidence="10" id="KW-1185">Reference proteome</keyword>
<reference evidence="9" key="1">
    <citation type="submission" date="2021-10" db="EMBL/GenBank/DDBJ databases">
        <title>Tropical sea cucumber genome reveals ecological adaptation and Cuvierian tubules defense mechanism.</title>
        <authorList>
            <person name="Chen T."/>
        </authorList>
    </citation>
    <scope>NUCLEOTIDE SEQUENCE</scope>
    <source>
        <strain evidence="9">Nanhai2018</strain>
        <tissue evidence="9">Muscle</tissue>
    </source>
</reference>
<comment type="similarity">
    <text evidence="2">Belongs to the epsin family.</text>
</comment>
<dbReference type="PANTHER" id="PTHR12276:SF115">
    <property type="entry name" value="FI19443P1"/>
    <property type="match status" value="1"/>
</dbReference>
<dbReference type="PANTHER" id="PTHR12276">
    <property type="entry name" value="EPSIN/ENT-RELATED"/>
    <property type="match status" value="1"/>
</dbReference>
<dbReference type="SUPFAM" id="SSF48464">
    <property type="entry name" value="ENTH/VHS domain"/>
    <property type="match status" value="1"/>
</dbReference>
<dbReference type="InterPro" id="IPR003903">
    <property type="entry name" value="UIM_dom"/>
</dbReference>
<dbReference type="Pfam" id="PF01417">
    <property type="entry name" value="ENTH"/>
    <property type="match status" value="1"/>
</dbReference>
<evidence type="ECO:0000256" key="4">
    <source>
        <dbReference type="ARBA" id="ARBA00022553"/>
    </source>
</evidence>
<evidence type="ECO:0000256" key="3">
    <source>
        <dbReference type="ARBA" id="ARBA00022490"/>
    </source>
</evidence>
<feature type="compositionally biased region" description="Polar residues" evidence="7">
    <location>
        <begin position="517"/>
        <end position="526"/>
    </location>
</feature>
<feature type="compositionally biased region" description="Low complexity" evidence="7">
    <location>
        <begin position="290"/>
        <end position="300"/>
    </location>
</feature>
<accession>A0A9Q1H9X8</accession>
<dbReference type="Proteomes" id="UP001152320">
    <property type="component" value="Chromosome 8"/>
</dbReference>